<comment type="subcellular location">
    <subcellularLocation>
        <location evidence="1">Nucleus</location>
    </subcellularLocation>
</comment>
<keyword evidence="4" id="KW-1185">Reference proteome</keyword>
<dbReference type="EMBL" id="KZ383378">
    <property type="protein sequence ID" value="PIO55974.1"/>
    <property type="molecule type" value="Genomic_DNA"/>
</dbReference>
<dbReference type="Proteomes" id="UP000230423">
    <property type="component" value="Unassembled WGS sequence"/>
</dbReference>
<reference evidence="3 4" key="1">
    <citation type="submission" date="2015-09" db="EMBL/GenBank/DDBJ databases">
        <title>Draft genome of the parasitic nematode Teladorsagia circumcincta isolate WARC Sus (inbred).</title>
        <authorList>
            <person name="Mitreva M."/>
        </authorList>
    </citation>
    <scope>NUCLEOTIDE SEQUENCE [LARGE SCALE GENOMIC DNA]</scope>
    <source>
        <strain evidence="3 4">S</strain>
    </source>
</reference>
<dbReference type="AlphaFoldDB" id="A0A2G9TDD8"/>
<dbReference type="InterPro" id="IPR053016">
    <property type="entry name" value="CTF18-RFC_complex"/>
</dbReference>
<proteinExistence type="predicted"/>
<feature type="non-terminal residue" evidence="3">
    <location>
        <position position="1"/>
    </location>
</feature>
<organism evidence="3 4">
    <name type="scientific">Teladorsagia circumcincta</name>
    <name type="common">Brown stomach worm</name>
    <name type="synonym">Ostertagia circumcincta</name>
    <dbReference type="NCBI Taxonomy" id="45464"/>
    <lineage>
        <taxon>Eukaryota</taxon>
        <taxon>Metazoa</taxon>
        <taxon>Ecdysozoa</taxon>
        <taxon>Nematoda</taxon>
        <taxon>Chromadorea</taxon>
        <taxon>Rhabditida</taxon>
        <taxon>Rhabditina</taxon>
        <taxon>Rhabditomorpha</taxon>
        <taxon>Strongyloidea</taxon>
        <taxon>Trichostrongylidae</taxon>
        <taxon>Teladorsagia</taxon>
    </lineage>
</organism>
<sequence length="177" mass="20409">LVERVAFERGDDRFVNGLHANYLGVNLPLKAIRSGAEAFVHYDRIMLAINEKQDYTLMKYVTVFYMLLHAAVATHTRAKLKYPQLEQTAFQRRRESQETLATVQCTLLGRYSPTALLCDVLPLLLQIVQPPIKTMNQQLYSSQELKEIDNIVTIMADYHLTFTPTVVNFQPQYLFQP</sequence>
<dbReference type="PANTHER" id="PTHR46765:SF1">
    <property type="entry name" value="P-LOOP CONTAINING NUCLEOSIDE TRIPHOSPHATE HYDROLASES SUPERFAMILY PROTEIN"/>
    <property type="match status" value="1"/>
</dbReference>
<evidence type="ECO:0000256" key="1">
    <source>
        <dbReference type="ARBA" id="ARBA00004123"/>
    </source>
</evidence>
<gene>
    <name evidence="3" type="ORF">TELCIR_22635</name>
</gene>
<keyword evidence="2" id="KW-0539">Nucleus</keyword>
<evidence type="ECO:0000313" key="4">
    <source>
        <dbReference type="Proteomes" id="UP000230423"/>
    </source>
</evidence>
<evidence type="ECO:0000313" key="3">
    <source>
        <dbReference type="EMBL" id="PIO55974.1"/>
    </source>
</evidence>
<name>A0A2G9TDD8_TELCI</name>
<dbReference type="PANTHER" id="PTHR46765">
    <property type="entry name" value="P-LOOP CONTAINING NUCLEOSIDE TRIPHOSPHATE HYDROLASES SUPERFAMILY PROTEIN"/>
    <property type="match status" value="1"/>
</dbReference>
<protein>
    <submittedName>
        <fullName evidence="3">Uncharacterized protein</fullName>
    </submittedName>
</protein>
<dbReference type="OrthoDB" id="2195431at2759"/>
<dbReference type="GO" id="GO:0005634">
    <property type="term" value="C:nucleus"/>
    <property type="evidence" value="ECO:0007669"/>
    <property type="project" value="UniProtKB-SubCell"/>
</dbReference>
<accession>A0A2G9TDD8</accession>
<evidence type="ECO:0000256" key="2">
    <source>
        <dbReference type="ARBA" id="ARBA00023242"/>
    </source>
</evidence>